<dbReference type="SUPFAM" id="SSF52540">
    <property type="entry name" value="P-loop containing nucleoside triphosphate hydrolases"/>
    <property type="match status" value="2"/>
</dbReference>
<evidence type="ECO:0000256" key="7">
    <source>
        <dbReference type="SAM" id="MobiDB-lite"/>
    </source>
</evidence>
<feature type="compositionally biased region" description="Basic residues" evidence="7">
    <location>
        <begin position="697"/>
        <end position="720"/>
    </location>
</feature>
<evidence type="ECO:0000313" key="12">
    <source>
        <dbReference type="WBParaSite" id="SSLN_0000691001-mRNA-1"/>
    </source>
</evidence>
<dbReference type="InterPro" id="IPR025313">
    <property type="entry name" value="SPB4-like_CTE"/>
</dbReference>
<comment type="domain">
    <text evidence="6">The Q motif is unique to and characteristic of the DEAD box family of RNA helicases and controls ATP binding and hydrolysis.</text>
</comment>
<evidence type="ECO:0000256" key="2">
    <source>
        <dbReference type="ARBA" id="ARBA00022801"/>
    </source>
</evidence>
<proteinExistence type="inferred from homology"/>
<organism evidence="12">
    <name type="scientific">Schistocephalus solidus</name>
    <name type="common">Tapeworm</name>
    <dbReference type="NCBI Taxonomy" id="70667"/>
    <lineage>
        <taxon>Eukaryota</taxon>
        <taxon>Metazoa</taxon>
        <taxon>Spiralia</taxon>
        <taxon>Lophotrochozoa</taxon>
        <taxon>Platyhelminthes</taxon>
        <taxon>Cestoda</taxon>
        <taxon>Eucestoda</taxon>
        <taxon>Diphyllobothriidea</taxon>
        <taxon>Diphyllobothriidae</taxon>
        <taxon>Schistocephalus</taxon>
    </lineage>
</organism>
<dbReference type="AlphaFoldDB" id="A0A183SR50"/>
<evidence type="ECO:0000256" key="6">
    <source>
        <dbReference type="RuleBase" id="RU365068"/>
    </source>
</evidence>
<dbReference type="PROSITE" id="PS51192">
    <property type="entry name" value="HELICASE_ATP_BIND_1"/>
    <property type="match status" value="1"/>
</dbReference>
<dbReference type="GO" id="GO:0005524">
    <property type="term" value="F:ATP binding"/>
    <property type="evidence" value="ECO:0007669"/>
    <property type="project" value="UniProtKB-UniRule"/>
</dbReference>
<keyword evidence="3 6" id="KW-0347">Helicase</keyword>
<dbReference type="STRING" id="70667.A0A183SR50"/>
<feature type="region of interest" description="Disordered" evidence="7">
    <location>
        <begin position="163"/>
        <end position="201"/>
    </location>
</feature>
<dbReference type="PROSITE" id="PS51194">
    <property type="entry name" value="HELICASE_CTER"/>
    <property type="match status" value="1"/>
</dbReference>
<feature type="region of interest" description="Disordered" evidence="7">
    <location>
        <begin position="689"/>
        <end position="765"/>
    </location>
</feature>
<feature type="compositionally biased region" description="Low complexity" evidence="7">
    <location>
        <begin position="721"/>
        <end position="741"/>
    </location>
</feature>
<feature type="domain" description="Helicase C-terminal" evidence="9">
    <location>
        <begin position="426"/>
        <end position="576"/>
    </location>
</feature>
<dbReference type="InterPro" id="IPR014001">
    <property type="entry name" value="Helicase_ATP-bd"/>
</dbReference>
<keyword evidence="1 6" id="KW-0547">Nucleotide-binding</keyword>
<comment type="function">
    <text evidence="6">RNA helicase.</text>
</comment>
<dbReference type="GO" id="GO:0003723">
    <property type="term" value="F:RNA binding"/>
    <property type="evidence" value="ECO:0007669"/>
    <property type="project" value="UniProtKB-UniRule"/>
</dbReference>
<dbReference type="InterPro" id="IPR011545">
    <property type="entry name" value="DEAD/DEAH_box_helicase_dom"/>
</dbReference>
<dbReference type="InterPro" id="IPR027417">
    <property type="entry name" value="P-loop_NTPase"/>
</dbReference>
<accession>A0A183SR50</accession>
<dbReference type="SMART" id="SM00490">
    <property type="entry name" value="HELICc"/>
    <property type="match status" value="1"/>
</dbReference>
<dbReference type="GO" id="GO:0016787">
    <property type="term" value="F:hydrolase activity"/>
    <property type="evidence" value="ECO:0007669"/>
    <property type="project" value="UniProtKB-KW"/>
</dbReference>
<dbReference type="Pfam" id="PF13959">
    <property type="entry name" value="CTE_SPB4"/>
    <property type="match status" value="1"/>
</dbReference>
<evidence type="ECO:0000313" key="10">
    <source>
        <dbReference type="EMBL" id="VDL93083.1"/>
    </source>
</evidence>
<evidence type="ECO:0000256" key="1">
    <source>
        <dbReference type="ARBA" id="ARBA00022741"/>
    </source>
</evidence>
<dbReference type="SMART" id="SM01178">
    <property type="entry name" value="DUF4217"/>
    <property type="match status" value="1"/>
</dbReference>
<name>A0A183SR50_SCHSO</name>
<feature type="compositionally biased region" description="Polar residues" evidence="7">
    <location>
        <begin position="191"/>
        <end position="201"/>
    </location>
</feature>
<sequence>MTSSWDSLSVPLRPEVRKTLQELGFTSPLPVQYLPKSTVIPLLLGKKDVAVEAVTGSGKTLAFVIPVIELLARRLELWKKHEVSAFGLPLKLALQIGALVISPTFELTVQTHEVFQAFLKHFTDDTTALVLSSVGGRRWGRSQDQQAGGLTALSGKRCNHYGRNSRAPCRHDHQGPSTRSVVNKPIPESHPSWSPQPATSMEQASNIGDTRKLYQIIREVGGKSPTLFDFVHDEEVADAIQRLHNNKAPEKDGIPIVIYQACVGTLVPWLHEVIEQVWRDEVFPNDWRSGIFLPVFTKGDKKKCENYRGISLIDVAAKVFTIVLLSRLNSILSLLPKQRRTGLFSATQTTQLDDLLRAAFSQSSELTSVVVYDLPILFCPEGLRNPLRIVVREKDTVVKKGKKLALQQRTPSTLENFFLVVEPNDKLSLLVSFLRGHAEEKVLVFFASCAAVEYFTRLLRQGLLPKSQTALVYGLHGRMRQKRSREYAAFRDARNGVLLCTDVMARGIDIPNVNWVIQWDPPSRASFFVHRCGRTARCGTAGRAVLFLNPNELTYIDFLKINQNVSLTEVSPVDIIPAGQLKDPGLSSTAVHTKVQKICCADRLLYEKSIKAYVSFIQFYRKHECTLLFKVKELDFGGLANAYGLLRLPQMPEMRDANISGFLNSGVDVSTLKYREKSVAKQRKLKRALDAENPPIQRKKSVAWSKKKERKAKKAARQAKKQAGMNVAVGGQSASAASFVSPALKRQNQDDGDEEEEEEDLNEDYRKLKKYKKRKVTAEELIGLEDSD</sequence>
<dbReference type="Pfam" id="PF00270">
    <property type="entry name" value="DEAD"/>
    <property type="match status" value="1"/>
</dbReference>
<dbReference type="EMBL" id="UYSU01033811">
    <property type="protein sequence ID" value="VDL93083.1"/>
    <property type="molecule type" value="Genomic_DNA"/>
</dbReference>
<reference evidence="10 11" key="2">
    <citation type="submission" date="2018-11" db="EMBL/GenBank/DDBJ databases">
        <authorList>
            <consortium name="Pathogen Informatics"/>
        </authorList>
    </citation>
    <scope>NUCLEOTIDE SEQUENCE [LARGE SCALE GENOMIC DNA]</scope>
    <source>
        <strain evidence="10 11">NST_G2</strain>
    </source>
</reference>
<evidence type="ECO:0000256" key="4">
    <source>
        <dbReference type="ARBA" id="ARBA00022840"/>
    </source>
</evidence>
<dbReference type="Gene3D" id="3.40.50.300">
    <property type="entry name" value="P-loop containing nucleotide triphosphate hydrolases"/>
    <property type="match status" value="2"/>
</dbReference>
<keyword evidence="2 6" id="KW-0378">Hydrolase</keyword>
<dbReference type="PANTHER" id="PTHR24031">
    <property type="entry name" value="RNA HELICASE"/>
    <property type="match status" value="1"/>
</dbReference>
<keyword evidence="5 6" id="KW-0694">RNA-binding</keyword>
<feature type="domain" description="Helicase ATP-binding" evidence="8">
    <location>
        <begin position="40"/>
        <end position="366"/>
    </location>
</feature>
<evidence type="ECO:0000256" key="3">
    <source>
        <dbReference type="ARBA" id="ARBA00022806"/>
    </source>
</evidence>
<evidence type="ECO:0000313" key="11">
    <source>
        <dbReference type="Proteomes" id="UP000275846"/>
    </source>
</evidence>
<reference evidence="12" key="1">
    <citation type="submission" date="2016-06" db="UniProtKB">
        <authorList>
            <consortium name="WormBaseParasite"/>
        </authorList>
    </citation>
    <scope>IDENTIFICATION</scope>
</reference>
<evidence type="ECO:0000259" key="8">
    <source>
        <dbReference type="PROSITE" id="PS51192"/>
    </source>
</evidence>
<gene>
    <name evidence="10" type="ORF">SSLN_LOCUS6698</name>
</gene>
<comment type="catalytic activity">
    <reaction evidence="6">
        <text>ATP + H2O = ADP + phosphate + H(+)</text>
        <dbReference type="Rhea" id="RHEA:13065"/>
        <dbReference type="ChEBI" id="CHEBI:15377"/>
        <dbReference type="ChEBI" id="CHEBI:15378"/>
        <dbReference type="ChEBI" id="CHEBI:30616"/>
        <dbReference type="ChEBI" id="CHEBI:43474"/>
        <dbReference type="ChEBI" id="CHEBI:456216"/>
        <dbReference type="EC" id="3.6.4.13"/>
    </reaction>
</comment>
<dbReference type="GO" id="GO:0003724">
    <property type="term" value="F:RNA helicase activity"/>
    <property type="evidence" value="ECO:0007669"/>
    <property type="project" value="UniProtKB-EC"/>
</dbReference>
<dbReference type="OrthoDB" id="7396459at2759"/>
<dbReference type="SMART" id="SM00487">
    <property type="entry name" value="DEXDc"/>
    <property type="match status" value="1"/>
</dbReference>
<protein>
    <recommendedName>
        <fullName evidence="6">ATP-dependent RNA helicase</fullName>
        <ecNumber evidence="6">3.6.4.13</ecNumber>
    </recommendedName>
</protein>
<dbReference type="Proteomes" id="UP000275846">
    <property type="component" value="Unassembled WGS sequence"/>
</dbReference>
<dbReference type="InterPro" id="IPR001650">
    <property type="entry name" value="Helicase_C-like"/>
</dbReference>
<comment type="similarity">
    <text evidence="6">Belongs to the DEAD box helicase family.</text>
</comment>
<dbReference type="Pfam" id="PF00271">
    <property type="entry name" value="Helicase_C"/>
    <property type="match status" value="1"/>
</dbReference>
<feature type="compositionally biased region" description="Acidic residues" evidence="7">
    <location>
        <begin position="750"/>
        <end position="762"/>
    </location>
</feature>
<dbReference type="EC" id="3.6.4.13" evidence="6"/>
<evidence type="ECO:0000256" key="5">
    <source>
        <dbReference type="ARBA" id="ARBA00022884"/>
    </source>
</evidence>
<dbReference type="CDD" id="cd18787">
    <property type="entry name" value="SF2_C_DEAD"/>
    <property type="match status" value="1"/>
</dbReference>
<keyword evidence="11" id="KW-1185">Reference proteome</keyword>
<dbReference type="WBParaSite" id="SSLN_0000691001-mRNA-1">
    <property type="protein sequence ID" value="SSLN_0000691001-mRNA-1"/>
    <property type="gene ID" value="SSLN_0000691001"/>
</dbReference>
<evidence type="ECO:0000259" key="9">
    <source>
        <dbReference type="PROSITE" id="PS51194"/>
    </source>
</evidence>
<keyword evidence="4 6" id="KW-0067">ATP-binding</keyword>